<dbReference type="EMBL" id="JABDTM020025775">
    <property type="protein sequence ID" value="KAH0812817.1"/>
    <property type="molecule type" value="Genomic_DNA"/>
</dbReference>
<keyword evidence="5" id="KW-1185">Reference proteome</keyword>
<evidence type="ECO:0000313" key="4">
    <source>
        <dbReference type="EMBL" id="KAH0812817.1"/>
    </source>
</evidence>
<dbReference type="PANTHER" id="PTHR12776:SF1">
    <property type="entry name" value="KAZRIN"/>
    <property type="match status" value="1"/>
</dbReference>
<feature type="coiled-coil region" evidence="1">
    <location>
        <begin position="43"/>
        <end position="112"/>
    </location>
</feature>
<evidence type="ECO:0000313" key="5">
    <source>
        <dbReference type="Proteomes" id="UP000719412"/>
    </source>
</evidence>
<dbReference type="Gene3D" id="1.10.150.50">
    <property type="entry name" value="Transcription Factor, Ets-1"/>
    <property type="match status" value="1"/>
</dbReference>
<dbReference type="PROSITE" id="PS50105">
    <property type="entry name" value="SAM_DOMAIN"/>
    <property type="match status" value="1"/>
</dbReference>
<feature type="domain" description="SAM" evidence="3">
    <location>
        <begin position="338"/>
        <end position="423"/>
    </location>
</feature>
<reference evidence="4" key="1">
    <citation type="journal article" date="2020" name="J Insects Food Feed">
        <title>The yellow mealworm (Tenebrio molitor) genome: a resource for the emerging insects as food and feed industry.</title>
        <authorList>
            <person name="Eriksson T."/>
            <person name="Andere A."/>
            <person name="Kelstrup H."/>
            <person name="Emery V."/>
            <person name="Picard C."/>
        </authorList>
    </citation>
    <scope>NUCLEOTIDE SEQUENCE</scope>
    <source>
        <strain evidence="4">Stoneville</strain>
        <tissue evidence="4">Whole head</tissue>
    </source>
</reference>
<dbReference type="InterPro" id="IPR013761">
    <property type="entry name" value="SAM/pointed_sf"/>
</dbReference>
<reference evidence="4" key="2">
    <citation type="submission" date="2021-08" db="EMBL/GenBank/DDBJ databases">
        <authorList>
            <person name="Eriksson T."/>
        </authorList>
    </citation>
    <scope>NUCLEOTIDE SEQUENCE</scope>
    <source>
        <strain evidence="4">Stoneville</strain>
        <tissue evidence="4">Whole head</tissue>
    </source>
</reference>
<feature type="region of interest" description="Disordered" evidence="2">
    <location>
        <begin position="150"/>
        <end position="191"/>
    </location>
</feature>
<evidence type="ECO:0000259" key="3">
    <source>
        <dbReference type="PROSITE" id="PS50105"/>
    </source>
</evidence>
<comment type="caution">
    <text evidence="4">The sequence shown here is derived from an EMBL/GenBank/DDBJ whole genome shotgun (WGS) entry which is preliminary data.</text>
</comment>
<feature type="region of interest" description="Disordered" evidence="2">
    <location>
        <begin position="245"/>
        <end position="281"/>
    </location>
</feature>
<dbReference type="InterPro" id="IPR037614">
    <property type="entry name" value="Kazrin"/>
</dbReference>
<evidence type="ECO:0000256" key="2">
    <source>
        <dbReference type="SAM" id="MobiDB-lite"/>
    </source>
</evidence>
<sequence>MMLILGKHPSTAVSELALDRGTFPFATSFLCYPIYLVNLFQRVRENETSLQQLSTEREERERERWSLLRHARDEAERSLSLAAQLNAKELQLQQAQEQLQDARRQLASSGCLSDQESLASLPRHSINGGALTPGSGGLLSGHHGLGLLPGDRGSCSADSGVRVSSDRESGATSVAGNLSDSTTDGTPTITVEGSNVEVDSVSIVSSVPPPHMYQTVSTKDCSPTLSPLNANTFSRSIDAGALSRSVEQLSSPLDPEPLPVGRRLKHPHGRPGGGRGGTWGSISRVFARSRHRNKTNSLQENCEHSFESYRSWSPLTEEGYAEKLRLLREAASVPMERWRAPTVLAWLEVALGMPQYGSRCAENIKSGKASFRLSNLPKIFQLAWGTCLGKNELSDLELECGLGITHPMHRKKLRLAIEEHRQPALVRYPCIAQLGHTWVASEWLPDLGLSQVSDSFPGIRGGSRSSFKRMAGWAARGGPIERVDLVKAVVPWSEHKMI</sequence>
<dbReference type="Proteomes" id="UP000719412">
    <property type="component" value="Unassembled WGS sequence"/>
</dbReference>
<dbReference type="InterPro" id="IPR001660">
    <property type="entry name" value="SAM"/>
</dbReference>
<gene>
    <name evidence="4" type="ORF">GEV33_009974</name>
</gene>
<dbReference type="Pfam" id="PF25986">
    <property type="entry name" value="Kazrin"/>
    <property type="match status" value="1"/>
</dbReference>
<organism evidence="4 5">
    <name type="scientific">Tenebrio molitor</name>
    <name type="common">Yellow mealworm beetle</name>
    <dbReference type="NCBI Taxonomy" id="7067"/>
    <lineage>
        <taxon>Eukaryota</taxon>
        <taxon>Metazoa</taxon>
        <taxon>Ecdysozoa</taxon>
        <taxon>Arthropoda</taxon>
        <taxon>Hexapoda</taxon>
        <taxon>Insecta</taxon>
        <taxon>Pterygota</taxon>
        <taxon>Neoptera</taxon>
        <taxon>Endopterygota</taxon>
        <taxon>Coleoptera</taxon>
        <taxon>Polyphaga</taxon>
        <taxon>Cucujiformia</taxon>
        <taxon>Tenebrionidae</taxon>
        <taxon>Tenebrio</taxon>
    </lineage>
</organism>
<proteinExistence type="predicted"/>
<feature type="compositionally biased region" description="Gly residues" evidence="2">
    <location>
        <begin position="270"/>
        <end position="279"/>
    </location>
</feature>
<keyword evidence="1" id="KW-0175">Coiled coil</keyword>
<evidence type="ECO:0000256" key="1">
    <source>
        <dbReference type="SAM" id="Coils"/>
    </source>
</evidence>
<dbReference type="AlphaFoldDB" id="A0A8J6HEB4"/>
<feature type="compositionally biased region" description="Polar residues" evidence="2">
    <location>
        <begin position="170"/>
        <end position="191"/>
    </location>
</feature>
<protein>
    <recommendedName>
        <fullName evidence="3">SAM domain-containing protein</fullName>
    </recommendedName>
</protein>
<accession>A0A8J6HEB4</accession>
<dbReference type="PANTHER" id="PTHR12776">
    <property type="entry name" value="KAZRIN-RELATED"/>
    <property type="match status" value="1"/>
</dbReference>
<name>A0A8J6HEB4_TENMO</name>
<dbReference type="InterPro" id="IPR059089">
    <property type="entry name" value="Kazrin_N"/>
</dbReference>
<dbReference type="SUPFAM" id="SSF47769">
    <property type="entry name" value="SAM/Pointed domain"/>
    <property type="match status" value="1"/>
</dbReference>